<feature type="region of interest" description="Disordered" evidence="1">
    <location>
        <begin position="42"/>
        <end position="66"/>
    </location>
</feature>
<evidence type="ECO:0000313" key="3">
    <source>
        <dbReference type="Proteomes" id="UP000268014"/>
    </source>
</evidence>
<accession>A0A0N4VTT0</accession>
<dbReference type="WBParaSite" id="HPLM_0000069701-mRNA-1">
    <property type="protein sequence ID" value="HPLM_0000069701-mRNA-1"/>
    <property type="gene ID" value="HPLM_0000069701"/>
</dbReference>
<dbReference type="Proteomes" id="UP000268014">
    <property type="component" value="Unassembled WGS sequence"/>
</dbReference>
<evidence type="ECO:0000256" key="1">
    <source>
        <dbReference type="SAM" id="MobiDB-lite"/>
    </source>
</evidence>
<dbReference type="OrthoDB" id="5890020at2759"/>
<keyword evidence="3" id="KW-1185">Reference proteome</keyword>
<evidence type="ECO:0000313" key="4">
    <source>
        <dbReference type="WBParaSite" id="HPLM_0000069701-mRNA-1"/>
    </source>
</evidence>
<proteinExistence type="predicted"/>
<gene>
    <name evidence="2" type="ORF">HPLM_LOCUS698</name>
</gene>
<organism evidence="4">
    <name type="scientific">Haemonchus placei</name>
    <name type="common">Barber's pole worm</name>
    <dbReference type="NCBI Taxonomy" id="6290"/>
    <lineage>
        <taxon>Eukaryota</taxon>
        <taxon>Metazoa</taxon>
        <taxon>Ecdysozoa</taxon>
        <taxon>Nematoda</taxon>
        <taxon>Chromadorea</taxon>
        <taxon>Rhabditida</taxon>
        <taxon>Rhabditina</taxon>
        <taxon>Rhabditomorpha</taxon>
        <taxon>Strongyloidea</taxon>
        <taxon>Trichostrongylidae</taxon>
        <taxon>Haemonchus</taxon>
    </lineage>
</organism>
<dbReference type="STRING" id="6290.A0A0N4VTT0"/>
<dbReference type="AlphaFoldDB" id="A0A0N4VTT0"/>
<evidence type="ECO:0000313" key="2">
    <source>
        <dbReference type="EMBL" id="VDO06122.1"/>
    </source>
</evidence>
<reference evidence="4" key="1">
    <citation type="submission" date="2017-02" db="UniProtKB">
        <authorList>
            <consortium name="WormBaseParasite"/>
        </authorList>
    </citation>
    <scope>IDENTIFICATION</scope>
</reference>
<sequence>MARLNTTNFARLFAYSILRTILQKLDYRQPIEFDAVNAAKEEQRRERATTHHGATLSNQGQPPKRVEVGDPRFDPLHLLFSCHCGMFNTHAQVGLPGLRCDLARSKPVKNLFELANVASIALHPKWWGGRQEKSRALNKESRYLTIHGLATAIHAHSKFRFDYPTALKAHEDVVLPHPPLLTIPATTSSYTIAWQWHDASRSRRSRRMLTCQVIR</sequence>
<reference evidence="2 3" key="2">
    <citation type="submission" date="2018-11" db="EMBL/GenBank/DDBJ databases">
        <authorList>
            <consortium name="Pathogen Informatics"/>
        </authorList>
    </citation>
    <scope>NUCLEOTIDE SEQUENCE [LARGE SCALE GENOMIC DNA]</scope>
    <source>
        <strain evidence="2 3">MHpl1</strain>
    </source>
</reference>
<name>A0A0N4VTT0_HAEPC</name>
<protein>
    <submittedName>
        <fullName evidence="2 4">Uncharacterized protein</fullName>
    </submittedName>
</protein>
<dbReference type="EMBL" id="UZAF01000603">
    <property type="protein sequence ID" value="VDO06122.1"/>
    <property type="molecule type" value="Genomic_DNA"/>
</dbReference>